<accession>A0A4Y2RPN3</accession>
<organism evidence="1 2">
    <name type="scientific">Araneus ventricosus</name>
    <name type="common">Orbweaver spider</name>
    <name type="synonym">Epeira ventricosa</name>
    <dbReference type="NCBI Taxonomy" id="182803"/>
    <lineage>
        <taxon>Eukaryota</taxon>
        <taxon>Metazoa</taxon>
        <taxon>Ecdysozoa</taxon>
        <taxon>Arthropoda</taxon>
        <taxon>Chelicerata</taxon>
        <taxon>Arachnida</taxon>
        <taxon>Araneae</taxon>
        <taxon>Araneomorphae</taxon>
        <taxon>Entelegynae</taxon>
        <taxon>Araneoidea</taxon>
        <taxon>Araneidae</taxon>
        <taxon>Araneus</taxon>
    </lineage>
</organism>
<evidence type="ECO:0000313" key="2">
    <source>
        <dbReference type="Proteomes" id="UP000499080"/>
    </source>
</evidence>
<name>A0A4Y2RPN3_ARAVE</name>
<sequence length="123" mass="13753">MEAPAQVSSSSSVRVAEVRGPAENNFRVASKWNVKVTELLSYRHDKNPRHQTCRWRSLWKRDIPLHFGDEGKGFISFGADRTDGSLISLCTSVENEFIAYLSALSFPNVAVDFISVSIHSSTH</sequence>
<keyword evidence="2" id="KW-1185">Reference proteome</keyword>
<proteinExistence type="predicted"/>
<comment type="caution">
    <text evidence="1">The sequence shown here is derived from an EMBL/GenBank/DDBJ whole genome shotgun (WGS) entry which is preliminary data.</text>
</comment>
<evidence type="ECO:0000313" key="1">
    <source>
        <dbReference type="EMBL" id="GBN77764.1"/>
    </source>
</evidence>
<gene>
    <name evidence="1" type="ORF">AVEN_200636_1</name>
</gene>
<reference evidence="1 2" key="1">
    <citation type="journal article" date="2019" name="Sci. Rep.">
        <title>Orb-weaving spider Araneus ventricosus genome elucidates the spidroin gene catalogue.</title>
        <authorList>
            <person name="Kono N."/>
            <person name="Nakamura H."/>
            <person name="Ohtoshi R."/>
            <person name="Moran D.A.P."/>
            <person name="Shinohara A."/>
            <person name="Yoshida Y."/>
            <person name="Fujiwara M."/>
            <person name="Mori M."/>
            <person name="Tomita M."/>
            <person name="Arakawa K."/>
        </authorList>
    </citation>
    <scope>NUCLEOTIDE SEQUENCE [LARGE SCALE GENOMIC DNA]</scope>
</reference>
<dbReference type="AlphaFoldDB" id="A0A4Y2RPN3"/>
<protein>
    <submittedName>
        <fullName evidence="1">Uncharacterized protein</fullName>
    </submittedName>
</protein>
<dbReference type="EMBL" id="BGPR01017944">
    <property type="protein sequence ID" value="GBN77764.1"/>
    <property type="molecule type" value="Genomic_DNA"/>
</dbReference>
<dbReference type="Proteomes" id="UP000499080">
    <property type="component" value="Unassembled WGS sequence"/>
</dbReference>